<feature type="compositionally biased region" description="Polar residues" evidence="3">
    <location>
        <begin position="117"/>
        <end position="134"/>
    </location>
</feature>
<keyword evidence="1 2" id="KW-0238">DNA-binding</keyword>
<organism evidence="4 5">
    <name type="scientific">Pseudomonas allii</name>
    <dbReference type="NCBI Taxonomy" id="2740531"/>
    <lineage>
        <taxon>Bacteria</taxon>
        <taxon>Pseudomonadati</taxon>
        <taxon>Pseudomonadota</taxon>
        <taxon>Gammaproteobacteria</taxon>
        <taxon>Pseudomonadales</taxon>
        <taxon>Pseudomonadaceae</taxon>
        <taxon>Pseudomonas</taxon>
    </lineage>
</organism>
<dbReference type="AlphaFoldDB" id="A0A7Y8RPF1"/>
<feature type="region of interest" description="Disordered" evidence="3">
    <location>
        <begin position="117"/>
        <end position="151"/>
    </location>
</feature>
<dbReference type="Gene3D" id="2.40.50.140">
    <property type="entry name" value="Nucleic acid-binding proteins"/>
    <property type="match status" value="1"/>
</dbReference>
<dbReference type="CDD" id="cd04496">
    <property type="entry name" value="SSB_OBF"/>
    <property type="match status" value="1"/>
</dbReference>
<evidence type="ECO:0000313" key="4">
    <source>
        <dbReference type="EMBL" id="NWN62265.1"/>
    </source>
</evidence>
<dbReference type="GO" id="GO:0006260">
    <property type="term" value="P:DNA replication"/>
    <property type="evidence" value="ECO:0007669"/>
    <property type="project" value="InterPro"/>
</dbReference>
<comment type="caution">
    <text evidence="4">The sequence shown here is derived from an EMBL/GenBank/DDBJ whole genome shotgun (WGS) entry which is preliminary data.</text>
</comment>
<dbReference type="EMBL" id="JABUHS010000121">
    <property type="protein sequence ID" value="NWN62265.1"/>
    <property type="molecule type" value="Genomic_DNA"/>
</dbReference>
<evidence type="ECO:0000256" key="3">
    <source>
        <dbReference type="SAM" id="MobiDB-lite"/>
    </source>
</evidence>
<accession>A0A7Y8RPF1</accession>
<evidence type="ECO:0000256" key="1">
    <source>
        <dbReference type="ARBA" id="ARBA00023125"/>
    </source>
</evidence>
<dbReference type="RefSeq" id="WP_133074713.1">
    <property type="nucleotide sequence ID" value="NZ_JABUHS010000121.1"/>
</dbReference>
<dbReference type="InterPro" id="IPR011344">
    <property type="entry name" value="ssDNA-bd"/>
</dbReference>
<gene>
    <name evidence="4" type="ORF">HT123_14510</name>
</gene>
<proteinExistence type="predicted"/>
<dbReference type="NCBIfam" id="NF006039">
    <property type="entry name" value="PRK08182.1"/>
    <property type="match status" value="1"/>
</dbReference>
<dbReference type="Pfam" id="PF00436">
    <property type="entry name" value="SSB"/>
    <property type="match status" value="1"/>
</dbReference>
<dbReference type="Proteomes" id="UP000543908">
    <property type="component" value="Unassembled WGS sequence"/>
</dbReference>
<reference evidence="4 5" key="1">
    <citation type="submission" date="2020-05" db="EMBL/GenBank/DDBJ databases">
        <title>Onion-isolated Pseudomonas sp.</title>
        <authorList>
            <person name="Fujikawa T."/>
            <person name="Sawada H."/>
        </authorList>
    </citation>
    <scope>NUCLEOTIDE SEQUENCE [LARGE SCALE GENOMIC DNA]</scope>
    <source>
        <strain evidence="4 5">MAFF 301512</strain>
    </source>
</reference>
<name>A0A7Y8RPF1_9PSED</name>
<protein>
    <recommendedName>
        <fullName evidence="2">Single-stranded DNA-binding protein</fullName>
    </recommendedName>
</protein>
<evidence type="ECO:0000256" key="2">
    <source>
        <dbReference type="PIRNR" id="PIRNR002070"/>
    </source>
</evidence>
<dbReference type="PIRSF" id="PIRSF002070">
    <property type="entry name" value="SSB"/>
    <property type="match status" value="1"/>
</dbReference>
<dbReference type="PROSITE" id="PS50935">
    <property type="entry name" value="SSB"/>
    <property type="match status" value="1"/>
</dbReference>
<dbReference type="InterPro" id="IPR000424">
    <property type="entry name" value="Primosome_PriB/ssb"/>
</dbReference>
<dbReference type="GO" id="GO:0003697">
    <property type="term" value="F:single-stranded DNA binding"/>
    <property type="evidence" value="ECO:0007669"/>
    <property type="project" value="InterPro"/>
</dbReference>
<dbReference type="InterPro" id="IPR012340">
    <property type="entry name" value="NA-bd_OB-fold"/>
</dbReference>
<evidence type="ECO:0000313" key="5">
    <source>
        <dbReference type="Proteomes" id="UP000543908"/>
    </source>
</evidence>
<sequence length="151" mass="17076">MGTSVQGWEGNIGSTPEFKEFANGNKDPRRLMRANVYFDNSIPDGKGGYEDRGGFWANVEWWHKDAEHYSQLFQKGMRVIVSGRAVMDRWEKDGEENAALKIQASRVAIMPHRIASVTLTPSQSQGNTPRDQSSPQPAPDFDDYPDPDRQF</sequence>
<dbReference type="SUPFAM" id="SSF50249">
    <property type="entry name" value="Nucleic acid-binding proteins"/>
    <property type="match status" value="1"/>
</dbReference>